<reference evidence="1 2" key="1">
    <citation type="submission" date="2024-06" db="EMBL/GenBank/DDBJ databases">
        <title>The Natural Products Discovery Center: Release of the First 8490 Sequenced Strains for Exploring Actinobacteria Biosynthetic Diversity.</title>
        <authorList>
            <person name="Kalkreuter E."/>
            <person name="Kautsar S.A."/>
            <person name="Yang D."/>
            <person name="Bader C.D."/>
            <person name="Teijaro C.N."/>
            <person name="Fluegel L."/>
            <person name="Davis C.M."/>
            <person name="Simpson J.R."/>
            <person name="Lauterbach L."/>
            <person name="Steele A.D."/>
            <person name="Gui C."/>
            <person name="Meng S."/>
            <person name="Li G."/>
            <person name="Viehrig K."/>
            <person name="Ye F."/>
            <person name="Su P."/>
            <person name="Kiefer A.F."/>
            <person name="Nichols A."/>
            <person name="Cepeda A.J."/>
            <person name="Yan W."/>
            <person name="Fan B."/>
            <person name="Jiang Y."/>
            <person name="Adhikari A."/>
            <person name="Zheng C.-J."/>
            <person name="Schuster L."/>
            <person name="Cowan T.M."/>
            <person name="Smanski M.J."/>
            <person name="Chevrette M.G."/>
            <person name="De Carvalho L.P.S."/>
            <person name="Shen B."/>
        </authorList>
    </citation>
    <scope>NUCLEOTIDE SEQUENCE [LARGE SCALE GENOMIC DNA]</scope>
    <source>
        <strain evidence="1 2">NPDC019708</strain>
    </source>
</reference>
<protein>
    <submittedName>
        <fullName evidence="1">Uncharacterized protein</fullName>
    </submittedName>
</protein>
<evidence type="ECO:0000313" key="2">
    <source>
        <dbReference type="Proteomes" id="UP001550628"/>
    </source>
</evidence>
<keyword evidence="2" id="KW-1185">Reference proteome</keyword>
<proteinExistence type="predicted"/>
<name>A0ABV2WN34_9NOCA</name>
<dbReference type="RefSeq" id="WP_356956933.1">
    <property type="nucleotide sequence ID" value="NZ_JBEYBD010000007.1"/>
</dbReference>
<comment type="caution">
    <text evidence="1">The sequence shown here is derived from an EMBL/GenBank/DDBJ whole genome shotgun (WGS) entry which is preliminary data.</text>
</comment>
<gene>
    <name evidence="1" type="ORF">ABZ510_10525</name>
</gene>
<dbReference type="Proteomes" id="UP001550628">
    <property type="component" value="Unassembled WGS sequence"/>
</dbReference>
<sequence>MKRAIALLPTEHTPAQFKALVTRNGLRVVYTVRTDTRAVLAALIATQHALEHVAEAVVIPHLGSLEPDAPWWVITTVADLITGTRVYPSEGASRCSGGGS</sequence>
<dbReference type="EMBL" id="JBEYBF010000005">
    <property type="protein sequence ID" value="MEU1952286.1"/>
    <property type="molecule type" value="Genomic_DNA"/>
</dbReference>
<accession>A0ABV2WN34</accession>
<organism evidence="1 2">
    <name type="scientific">Nocardia rhamnosiphila</name>
    <dbReference type="NCBI Taxonomy" id="426716"/>
    <lineage>
        <taxon>Bacteria</taxon>
        <taxon>Bacillati</taxon>
        <taxon>Actinomycetota</taxon>
        <taxon>Actinomycetes</taxon>
        <taxon>Mycobacteriales</taxon>
        <taxon>Nocardiaceae</taxon>
        <taxon>Nocardia</taxon>
    </lineage>
</organism>
<evidence type="ECO:0000313" key="1">
    <source>
        <dbReference type="EMBL" id="MEU1952286.1"/>
    </source>
</evidence>